<comment type="caution">
    <text evidence="1">The sequence shown here is derived from an EMBL/GenBank/DDBJ whole genome shotgun (WGS) entry which is preliminary data.</text>
</comment>
<protein>
    <submittedName>
        <fullName evidence="1">Uncharacterized protein</fullName>
    </submittedName>
</protein>
<reference evidence="1" key="1">
    <citation type="journal article" date="2012" name="PLoS ONE">
        <title>Gene sets for utilization of primary and secondary nutrition supplies in the distal gut of endangered iberian lynx.</title>
        <authorList>
            <person name="Alcaide M."/>
            <person name="Messina E."/>
            <person name="Richter M."/>
            <person name="Bargiela R."/>
            <person name="Peplies J."/>
            <person name="Huws S.A."/>
            <person name="Newbold C.J."/>
            <person name="Golyshin P.N."/>
            <person name="Simon M.A."/>
            <person name="Lopez G."/>
            <person name="Yakimov M.M."/>
            <person name="Ferrer M."/>
        </authorList>
    </citation>
    <scope>NUCLEOTIDE SEQUENCE</scope>
</reference>
<organism evidence="1">
    <name type="scientific">gut metagenome</name>
    <dbReference type="NCBI Taxonomy" id="749906"/>
    <lineage>
        <taxon>unclassified sequences</taxon>
        <taxon>metagenomes</taxon>
        <taxon>organismal metagenomes</taxon>
    </lineage>
</organism>
<dbReference type="AlphaFoldDB" id="J9FZ96"/>
<sequence>MIFTIAISTSSMIHFVSNKLRIRSQIVLLLHSVLKFSR</sequence>
<accession>J9FZ96</accession>
<dbReference type="EMBL" id="AMCI01007414">
    <property type="protein sequence ID" value="EJW92654.1"/>
    <property type="molecule type" value="Genomic_DNA"/>
</dbReference>
<evidence type="ECO:0000313" key="1">
    <source>
        <dbReference type="EMBL" id="EJW92654.1"/>
    </source>
</evidence>
<gene>
    <name evidence="1" type="ORF">EVA_19239</name>
</gene>
<proteinExistence type="predicted"/>
<name>J9FZ96_9ZZZZ</name>